<sequence length="167" mass="18195">MLPMDSPGGGGQPLEVAGALVFRFSPFSSVGYFDGRGRHFVFSRPSGEFACCRICGGGISLETVSLDASRPPELIPAGSCRSGELCTVLVETGPRSQPRRSTLSLQPHRLPATPPLNYVFQRKLRTISLGDEPYSYIQDYISCNTIRDVPDLFDILDQSENAIPLKS</sequence>
<evidence type="ECO:0000313" key="1">
    <source>
        <dbReference type="EMBL" id="KAJ1130356.1"/>
    </source>
</evidence>
<name>A0AAV7PPY4_PLEWA</name>
<dbReference type="Proteomes" id="UP001066276">
    <property type="component" value="Chromosome 7"/>
</dbReference>
<evidence type="ECO:0000313" key="2">
    <source>
        <dbReference type="Proteomes" id="UP001066276"/>
    </source>
</evidence>
<accession>A0AAV7PPY4</accession>
<dbReference type="EMBL" id="JANPWB010000011">
    <property type="protein sequence ID" value="KAJ1130356.1"/>
    <property type="molecule type" value="Genomic_DNA"/>
</dbReference>
<gene>
    <name evidence="1" type="ORF">NDU88_008709</name>
</gene>
<keyword evidence="2" id="KW-1185">Reference proteome</keyword>
<organism evidence="1 2">
    <name type="scientific">Pleurodeles waltl</name>
    <name type="common">Iberian ribbed newt</name>
    <dbReference type="NCBI Taxonomy" id="8319"/>
    <lineage>
        <taxon>Eukaryota</taxon>
        <taxon>Metazoa</taxon>
        <taxon>Chordata</taxon>
        <taxon>Craniata</taxon>
        <taxon>Vertebrata</taxon>
        <taxon>Euteleostomi</taxon>
        <taxon>Amphibia</taxon>
        <taxon>Batrachia</taxon>
        <taxon>Caudata</taxon>
        <taxon>Salamandroidea</taxon>
        <taxon>Salamandridae</taxon>
        <taxon>Pleurodelinae</taxon>
        <taxon>Pleurodeles</taxon>
    </lineage>
</organism>
<comment type="caution">
    <text evidence="1">The sequence shown here is derived from an EMBL/GenBank/DDBJ whole genome shotgun (WGS) entry which is preliminary data.</text>
</comment>
<protein>
    <submittedName>
        <fullName evidence="1">Uncharacterized protein</fullName>
    </submittedName>
</protein>
<reference evidence="1" key="1">
    <citation type="journal article" date="2022" name="bioRxiv">
        <title>Sequencing and chromosome-scale assembly of the giantPleurodeles waltlgenome.</title>
        <authorList>
            <person name="Brown T."/>
            <person name="Elewa A."/>
            <person name="Iarovenko S."/>
            <person name="Subramanian E."/>
            <person name="Araus A.J."/>
            <person name="Petzold A."/>
            <person name="Susuki M."/>
            <person name="Suzuki K.-i.T."/>
            <person name="Hayashi T."/>
            <person name="Toyoda A."/>
            <person name="Oliveira C."/>
            <person name="Osipova E."/>
            <person name="Leigh N.D."/>
            <person name="Simon A."/>
            <person name="Yun M.H."/>
        </authorList>
    </citation>
    <scope>NUCLEOTIDE SEQUENCE</scope>
    <source>
        <strain evidence="1">20211129_DDA</strain>
        <tissue evidence="1">Liver</tissue>
    </source>
</reference>
<dbReference type="AlphaFoldDB" id="A0AAV7PPY4"/>
<proteinExistence type="predicted"/>